<dbReference type="GO" id="GO:0016020">
    <property type="term" value="C:membrane"/>
    <property type="evidence" value="ECO:0007669"/>
    <property type="project" value="TreeGrafter"/>
</dbReference>
<protein>
    <recommendedName>
        <fullName evidence="5">Rho GDP-dissociation inhibitor</fullName>
    </recommendedName>
</protein>
<dbReference type="Gene3D" id="2.70.50.30">
    <property type="entry name" value="Coagulation Factor XIII, subunit A, domain 1"/>
    <property type="match status" value="1"/>
</dbReference>
<dbReference type="Pfam" id="PF02115">
    <property type="entry name" value="Rho_GDI"/>
    <property type="match status" value="1"/>
</dbReference>
<evidence type="ECO:0000256" key="5">
    <source>
        <dbReference type="ARBA" id="ARBA00071407"/>
    </source>
</evidence>
<dbReference type="InterPro" id="IPR014756">
    <property type="entry name" value="Ig_E-set"/>
</dbReference>
<dbReference type="PANTHER" id="PTHR10980">
    <property type="entry name" value="RHO GDP-DISSOCIATION INHIBITOR"/>
    <property type="match status" value="1"/>
</dbReference>
<comment type="similarity">
    <text evidence="2">Belongs to the Rho GDI family.</text>
</comment>
<dbReference type="InterPro" id="IPR000406">
    <property type="entry name" value="Rho_GDI"/>
</dbReference>
<dbReference type="AlphaFoldDB" id="A0A9P6UAV8"/>
<evidence type="ECO:0000256" key="2">
    <source>
        <dbReference type="ARBA" id="ARBA00009758"/>
    </source>
</evidence>
<evidence type="ECO:0000256" key="6">
    <source>
        <dbReference type="SAM" id="MobiDB-lite"/>
    </source>
</evidence>
<dbReference type="GO" id="GO:0005829">
    <property type="term" value="C:cytosol"/>
    <property type="evidence" value="ECO:0007669"/>
    <property type="project" value="TreeGrafter"/>
</dbReference>
<dbReference type="FunFam" id="2.70.50.30:FF:000001">
    <property type="entry name" value="Rho GDP-dissociation inhibitor 1"/>
    <property type="match status" value="1"/>
</dbReference>
<reference evidence="7" key="1">
    <citation type="journal article" date="2020" name="Fungal Divers.">
        <title>Resolving the Mortierellaceae phylogeny through synthesis of multi-gene phylogenetics and phylogenomics.</title>
        <authorList>
            <person name="Vandepol N."/>
            <person name="Liber J."/>
            <person name="Desiro A."/>
            <person name="Na H."/>
            <person name="Kennedy M."/>
            <person name="Barry K."/>
            <person name="Grigoriev I.V."/>
            <person name="Miller A.N."/>
            <person name="O'Donnell K."/>
            <person name="Stajich J.E."/>
            <person name="Bonito G."/>
        </authorList>
    </citation>
    <scope>NUCLEOTIDE SEQUENCE</scope>
    <source>
        <strain evidence="7">BC1065</strain>
    </source>
</reference>
<comment type="subcellular location">
    <subcellularLocation>
        <location evidence="1">Cytoplasm</location>
    </subcellularLocation>
</comment>
<dbReference type="GO" id="GO:0005094">
    <property type="term" value="F:Rho GDP-dissociation inhibitor activity"/>
    <property type="evidence" value="ECO:0007669"/>
    <property type="project" value="InterPro"/>
</dbReference>
<dbReference type="EMBL" id="JAAAJB010000081">
    <property type="protein sequence ID" value="KAG0267131.1"/>
    <property type="molecule type" value="Genomic_DNA"/>
</dbReference>
<evidence type="ECO:0000256" key="3">
    <source>
        <dbReference type="ARBA" id="ARBA00022490"/>
    </source>
</evidence>
<feature type="compositionally biased region" description="Polar residues" evidence="6">
    <location>
        <begin position="1"/>
        <end position="10"/>
    </location>
</feature>
<name>A0A9P6UAV8_9FUNG</name>
<dbReference type="GO" id="GO:0007266">
    <property type="term" value="P:Rho protein signal transduction"/>
    <property type="evidence" value="ECO:0007669"/>
    <property type="project" value="InterPro"/>
</dbReference>
<accession>A0A9P6UAV8</accession>
<dbReference type="InterPro" id="IPR024792">
    <property type="entry name" value="RhoGDI_dom_sf"/>
</dbReference>
<evidence type="ECO:0000313" key="8">
    <source>
        <dbReference type="Proteomes" id="UP000807716"/>
    </source>
</evidence>
<gene>
    <name evidence="7" type="ORF">DFQ27_009151</name>
</gene>
<dbReference type="PANTHER" id="PTHR10980:SF3">
    <property type="entry name" value="LD16419P"/>
    <property type="match status" value="1"/>
</dbReference>
<organism evidence="7 8">
    <name type="scientific">Actinomortierella ambigua</name>
    <dbReference type="NCBI Taxonomy" id="1343610"/>
    <lineage>
        <taxon>Eukaryota</taxon>
        <taxon>Fungi</taxon>
        <taxon>Fungi incertae sedis</taxon>
        <taxon>Mucoromycota</taxon>
        <taxon>Mortierellomycotina</taxon>
        <taxon>Mortierellomycetes</taxon>
        <taxon>Mortierellales</taxon>
        <taxon>Mortierellaceae</taxon>
        <taxon>Actinomortierella</taxon>
    </lineage>
</organism>
<keyword evidence="3" id="KW-0963">Cytoplasm</keyword>
<keyword evidence="8" id="KW-1185">Reference proteome</keyword>
<sequence>MSHHQQQSSNGHDDDDLNPTTTAGYRVGEKKTMDQYNELDANDESLRRWKESLGIPAASAAGAGNDPHNVQVMRLALQVEGRPDVILDLTQSDDLIKKHPFTIKEGVEYRLRVEFHVRNSIVSGLKYLHVVKRKGMRVDKMEAMIGSYAASPDLYTKIFQTEDAPSGILFRGSYDVKSKFIDDDGTVHREWNWSFDIKKDW</sequence>
<dbReference type="SUPFAM" id="SSF81296">
    <property type="entry name" value="E set domains"/>
    <property type="match status" value="1"/>
</dbReference>
<evidence type="ECO:0000313" key="7">
    <source>
        <dbReference type="EMBL" id="KAG0267131.1"/>
    </source>
</evidence>
<comment type="function">
    <text evidence="4">Regulates the GDP/GTP exchange reaction of the Rho proteins by inhibiting the dissociation of GDP from them, and the subsequent binding of GTP to them.</text>
</comment>
<proteinExistence type="inferred from homology"/>
<dbReference type="PRINTS" id="PR00492">
    <property type="entry name" value="RHOGDI"/>
</dbReference>
<dbReference type="Proteomes" id="UP000807716">
    <property type="component" value="Unassembled WGS sequence"/>
</dbReference>
<dbReference type="OrthoDB" id="1683373at2759"/>
<feature type="region of interest" description="Disordered" evidence="6">
    <location>
        <begin position="1"/>
        <end position="33"/>
    </location>
</feature>
<evidence type="ECO:0000256" key="1">
    <source>
        <dbReference type="ARBA" id="ARBA00004496"/>
    </source>
</evidence>
<comment type="caution">
    <text evidence="7">The sequence shown here is derived from an EMBL/GenBank/DDBJ whole genome shotgun (WGS) entry which is preliminary data.</text>
</comment>
<evidence type="ECO:0000256" key="4">
    <source>
        <dbReference type="ARBA" id="ARBA00054143"/>
    </source>
</evidence>